<dbReference type="GO" id="GO:0030870">
    <property type="term" value="C:Mre11 complex"/>
    <property type="evidence" value="ECO:0007669"/>
    <property type="project" value="InterPro"/>
</dbReference>
<evidence type="ECO:0000256" key="15">
    <source>
        <dbReference type="ARBA" id="ARBA00023242"/>
    </source>
</evidence>
<keyword evidence="13 19" id="KW-0175">Coiled coil</keyword>
<evidence type="ECO:0000256" key="19">
    <source>
        <dbReference type="SAM" id="Coils"/>
    </source>
</evidence>
<feature type="region of interest" description="Disordered" evidence="20">
    <location>
        <begin position="979"/>
        <end position="1014"/>
    </location>
</feature>
<keyword evidence="8" id="KW-0227">DNA damage</keyword>
<feature type="domain" description="Zinc-hook" evidence="21">
    <location>
        <begin position="702"/>
        <end position="801"/>
    </location>
</feature>
<keyword evidence="11" id="KW-0067">ATP-binding</keyword>
<feature type="compositionally biased region" description="Basic and acidic residues" evidence="20">
    <location>
        <begin position="1005"/>
        <end position="1014"/>
    </location>
</feature>
<evidence type="ECO:0000256" key="7">
    <source>
        <dbReference type="ARBA" id="ARBA00022741"/>
    </source>
</evidence>
<feature type="coiled-coil region" evidence="19">
    <location>
        <begin position="1034"/>
        <end position="1166"/>
    </location>
</feature>
<keyword evidence="12" id="KW-0460">Magnesium</keyword>
<reference evidence="22 23" key="1">
    <citation type="submission" date="2015-09" db="EMBL/GenBank/DDBJ databases">
        <title>Trachymyrmex zeteki WGS genome.</title>
        <authorList>
            <person name="Nygaard S."/>
            <person name="Hu H."/>
            <person name="Boomsma J."/>
            <person name="Zhang G."/>
        </authorList>
    </citation>
    <scope>NUCLEOTIDE SEQUENCE [LARGE SCALE GENOMIC DNA]</scope>
    <source>
        <strain evidence="22">Tzet28-1</strain>
        <tissue evidence="22">Whole body</tissue>
    </source>
</reference>
<evidence type="ECO:0000256" key="4">
    <source>
        <dbReference type="ARBA" id="ARBA00009439"/>
    </source>
</evidence>
<dbReference type="GO" id="GO:0000794">
    <property type="term" value="C:condensed nuclear chromosome"/>
    <property type="evidence" value="ECO:0007669"/>
    <property type="project" value="TreeGrafter"/>
</dbReference>
<dbReference type="Gene3D" id="3.40.50.300">
    <property type="entry name" value="P-loop containing nucleotide triphosphate hydrolases"/>
    <property type="match status" value="2"/>
</dbReference>
<feature type="binding site" evidence="18">
    <location>
        <position position="747"/>
    </location>
    <ligand>
        <name>Zn(2+)</name>
        <dbReference type="ChEBI" id="CHEBI:29105"/>
    </ligand>
</feature>
<evidence type="ECO:0000256" key="20">
    <source>
        <dbReference type="SAM" id="MobiDB-lite"/>
    </source>
</evidence>
<dbReference type="GO" id="GO:0003691">
    <property type="term" value="F:double-stranded telomeric DNA binding"/>
    <property type="evidence" value="ECO:0007669"/>
    <property type="project" value="TreeGrafter"/>
</dbReference>
<dbReference type="PROSITE" id="PS51131">
    <property type="entry name" value="ZN_HOOK"/>
    <property type="match status" value="1"/>
</dbReference>
<comment type="catalytic activity">
    <reaction evidence="17">
        <text>ATP + H2O = ADP + phosphate + H(+)</text>
        <dbReference type="Rhea" id="RHEA:13065"/>
        <dbReference type="ChEBI" id="CHEBI:15377"/>
        <dbReference type="ChEBI" id="CHEBI:15378"/>
        <dbReference type="ChEBI" id="CHEBI:30616"/>
        <dbReference type="ChEBI" id="CHEBI:43474"/>
        <dbReference type="ChEBI" id="CHEBI:456216"/>
    </reaction>
</comment>
<gene>
    <name evidence="22" type="ORF">ALC60_13286</name>
</gene>
<evidence type="ECO:0000256" key="9">
    <source>
        <dbReference type="ARBA" id="ARBA00022801"/>
    </source>
</evidence>
<evidence type="ECO:0000256" key="8">
    <source>
        <dbReference type="ARBA" id="ARBA00022763"/>
    </source>
</evidence>
<sequence>SFQADPDELWLEVKKNIAKVQQENKQTFDKKRKAISTKDRKAEGYRGAINDQPDVADLIRGDMSKVRKLALRGIRNFGDDSEDAIIRFSCPLTLILGPNGTGKTTIIEALKFATTGEFPPGSDKGKSFIHDPMLATTGSVRGVVKAEVIDNMGTSYVVSRIIESSKGERKKFKTLDSTVTITNKDKKQKASITNKCANVDAEIGIALGVSRSILNYVIFCHQDELNWPFDQGKTLKERFDEIFDSARFNKALETISKLQKELQSDIRTLNAEKQTYKVLVSEVQDKETKLKEQKKRLDTTKEKINDIDKQLEPIKQKLEEIQKFHSEYKNIQTEEEKKKMEFDMHKDRYEKLKKSIRNIYEGTTEELNALIESYDTLLTGKNVEITENEAEIKDISKKETRISNILATRRETVGTLKQQVKDNERRVIRRNQLLNDALQAWNFDTVESDVSEIEVKALTKRLEEKMRALEKQVEENRLDMQREEKELQREVDMLRSNYSKIESEKILKEKEITDIRDEIDTIRNEITQIGAAGNKLKSIEQERKTEKQKIDELVKAVNVDSLEAEKANKVKSKHKIEASLSSIDDEIFSLHKLSSLMAELEIRKSALKAKEEELKNLKRKHGDSIKVLLNIQELEQTKLKDTLERVHQKLEKETNSLTREIQAQERKTTAFETTVRHIESDIKKKTVELHNNKEKISAMCDYKEFDEILLMQSTIVKDLQDKRGIYAYQATAYKEYVKKLSIKNPCCPLCHRNFEKQDNVADLIKEIESDIIRNQPGRLKSCEQELKIQQEKYDNMLQLKPVEKVIQCEESDLKILEEKLKKTQNSVAQSKMTVKNLEASKTEPEKKLLLYKNMIGDIKFWDRCIDEIQQLKGAVNNLETQMANSGIKTERTMEEAQVQRESLRKSLRETCNHIDALQLKLTKHNEKLQDARAKYNELHEKELKIQSDMQKLKHLKDKQGDLYTREITVGETVEELQEGLAHAESELDSRSQQLEKTKVNNWQKQEADRKSMSESARRLSDLHKILDEINSFISSNVLEKLANYEREIETYNNSLTELMNKKNDIEQTVSKLKEDIASQEIGKRELLDNMSLRKIKETLETLKEQYRKLNEKLKNMDYKEMMKKWEELENDKQALLRQKNVALGTQEELERIIKQYTQELRKEEYRLARRNYTNKCIELTVQDDAIANLIAYNKILDAAMIEYHEERMSTVNKIMKKLWKHVYKGTDTSSIEICTEPTEGVGSNRRSYNYKLIQTKHGCKMDMKGRCSAGQKVLASIIIRLALAETFCKNCGILALDEPTTNLDEDNANSLADMLTKVVELRSKYQKNFQLIIISHDEKFLQKLANLNNHKQFHELYRKHNGMTMVKISDFNEHMGSLLHVKSEDEESDEEQRPIQSTSGLAINRKVSCGHFGIVSLRRVSMTAIVNELSRIECLGEGTDIGLRFDAAVAIVEKRETASPRRCALRCRTYPDGKTERRTVPAISALGEPWKPRKPPTLLSFLASLSLLAAPSPDYSTSERTKLLRRVFVVEAYKSICIL</sequence>
<keyword evidence="16" id="KW-0469">Meiosis</keyword>
<evidence type="ECO:0000256" key="5">
    <source>
        <dbReference type="ARBA" id="ARBA00022454"/>
    </source>
</evidence>
<keyword evidence="15" id="KW-0539">Nucleus</keyword>
<evidence type="ECO:0000256" key="16">
    <source>
        <dbReference type="ARBA" id="ARBA00023254"/>
    </source>
</evidence>
<dbReference type="Pfam" id="PF13476">
    <property type="entry name" value="AAA_23"/>
    <property type="match status" value="1"/>
</dbReference>
<dbReference type="GO" id="GO:0016887">
    <property type="term" value="F:ATP hydrolysis activity"/>
    <property type="evidence" value="ECO:0007669"/>
    <property type="project" value="InterPro"/>
</dbReference>
<evidence type="ECO:0000256" key="18">
    <source>
        <dbReference type="PROSITE-ProRule" id="PRU00471"/>
    </source>
</evidence>
<dbReference type="InterPro" id="IPR038729">
    <property type="entry name" value="Rad50/SbcC_AAA"/>
</dbReference>
<keyword evidence="6 18" id="KW-0479">Metal-binding</keyword>
<keyword evidence="7" id="KW-0547">Nucleotide-binding</keyword>
<dbReference type="Proteomes" id="UP000075809">
    <property type="component" value="Unassembled WGS sequence"/>
</dbReference>
<feature type="coiled-coil region" evidence="19">
    <location>
        <begin position="779"/>
        <end position="840"/>
    </location>
</feature>
<comment type="similarity">
    <text evidence="4">Belongs to the SMC family. RAD50 subfamily.</text>
</comment>
<dbReference type="Pfam" id="PF04423">
    <property type="entry name" value="Rad50_zn_hook"/>
    <property type="match status" value="1"/>
</dbReference>
<comment type="cofactor">
    <cofactor evidence="1">
        <name>Zn(2+)</name>
        <dbReference type="ChEBI" id="CHEBI:29105"/>
    </cofactor>
</comment>
<accession>A0A151WI53</accession>
<keyword evidence="5" id="KW-0158">Chromosome</keyword>
<evidence type="ECO:0000256" key="13">
    <source>
        <dbReference type="ARBA" id="ARBA00023054"/>
    </source>
</evidence>
<dbReference type="InterPro" id="IPR027417">
    <property type="entry name" value="P-loop_NTPase"/>
</dbReference>
<feature type="binding site" evidence="18">
    <location>
        <position position="750"/>
    </location>
    <ligand>
        <name>Zn(2+)</name>
        <dbReference type="ChEBI" id="CHEBI:29105"/>
    </ligand>
</feature>
<name>A0A151WI53_9HYME</name>
<evidence type="ECO:0000256" key="12">
    <source>
        <dbReference type="ARBA" id="ARBA00022842"/>
    </source>
</evidence>
<dbReference type="InterPro" id="IPR013134">
    <property type="entry name" value="Zn_hook_RAD50"/>
</dbReference>
<evidence type="ECO:0000313" key="22">
    <source>
        <dbReference type="EMBL" id="KYQ47531.1"/>
    </source>
</evidence>
<evidence type="ECO:0000256" key="3">
    <source>
        <dbReference type="ARBA" id="ARBA00004286"/>
    </source>
</evidence>
<dbReference type="SUPFAM" id="SSF52540">
    <property type="entry name" value="P-loop containing nucleoside triphosphate hydrolases"/>
    <property type="match status" value="3"/>
</dbReference>
<dbReference type="STRING" id="64791.A0A151WI53"/>
<evidence type="ECO:0000259" key="21">
    <source>
        <dbReference type="PROSITE" id="PS51131"/>
    </source>
</evidence>
<comment type="subcellular location">
    <subcellularLocation>
        <location evidence="3">Chromosome</location>
    </subcellularLocation>
    <subcellularLocation>
        <location evidence="2">Nucleus</location>
    </subcellularLocation>
</comment>
<evidence type="ECO:0000256" key="14">
    <source>
        <dbReference type="ARBA" id="ARBA00023204"/>
    </source>
</evidence>
<dbReference type="Pfam" id="PF13558">
    <property type="entry name" value="SbcC_Walker_B"/>
    <property type="match status" value="1"/>
</dbReference>
<keyword evidence="10 18" id="KW-0862">Zinc</keyword>
<dbReference type="GO" id="GO:0046872">
    <property type="term" value="F:metal ion binding"/>
    <property type="evidence" value="ECO:0007669"/>
    <property type="project" value="UniProtKB-UniRule"/>
</dbReference>
<feature type="non-terminal residue" evidence="22">
    <location>
        <position position="1"/>
    </location>
</feature>
<dbReference type="NCBIfam" id="TIGR00606">
    <property type="entry name" value="rad50"/>
    <property type="match status" value="1"/>
</dbReference>
<evidence type="ECO:0000256" key="10">
    <source>
        <dbReference type="ARBA" id="ARBA00022833"/>
    </source>
</evidence>
<dbReference type="GO" id="GO:0051880">
    <property type="term" value="F:G-quadruplex DNA binding"/>
    <property type="evidence" value="ECO:0007669"/>
    <property type="project" value="TreeGrafter"/>
</dbReference>
<dbReference type="EMBL" id="KQ983089">
    <property type="protein sequence ID" value="KYQ47531.1"/>
    <property type="molecule type" value="Genomic_DNA"/>
</dbReference>
<evidence type="ECO:0000256" key="6">
    <source>
        <dbReference type="ARBA" id="ARBA00022723"/>
    </source>
</evidence>
<feature type="coiled-coil region" evidence="19">
    <location>
        <begin position="590"/>
        <end position="667"/>
    </location>
</feature>
<evidence type="ECO:0000256" key="17">
    <source>
        <dbReference type="ARBA" id="ARBA00049360"/>
    </source>
</evidence>
<dbReference type="PANTHER" id="PTHR18867:SF12">
    <property type="entry name" value="DNA REPAIR PROTEIN RAD50"/>
    <property type="match status" value="1"/>
</dbReference>
<dbReference type="GO" id="GO:0007004">
    <property type="term" value="P:telomere maintenance via telomerase"/>
    <property type="evidence" value="ECO:0007669"/>
    <property type="project" value="TreeGrafter"/>
</dbReference>
<feature type="coiled-coil region" evidence="19">
    <location>
        <begin position="452"/>
        <end position="504"/>
    </location>
</feature>
<dbReference type="GO" id="GO:0070192">
    <property type="term" value="P:chromosome organization involved in meiotic cell cycle"/>
    <property type="evidence" value="ECO:0007669"/>
    <property type="project" value="TreeGrafter"/>
</dbReference>
<dbReference type="GO" id="GO:0006302">
    <property type="term" value="P:double-strand break repair"/>
    <property type="evidence" value="ECO:0007669"/>
    <property type="project" value="InterPro"/>
</dbReference>
<keyword evidence="9" id="KW-0378">Hydrolase</keyword>
<dbReference type="GO" id="GO:0000722">
    <property type="term" value="P:telomere maintenance via recombination"/>
    <property type="evidence" value="ECO:0007669"/>
    <property type="project" value="TreeGrafter"/>
</dbReference>
<dbReference type="PANTHER" id="PTHR18867">
    <property type="entry name" value="RAD50"/>
    <property type="match status" value="1"/>
</dbReference>
<dbReference type="GO" id="GO:0005524">
    <property type="term" value="F:ATP binding"/>
    <property type="evidence" value="ECO:0007669"/>
    <property type="project" value="UniProtKB-KW"/>
</dbReference>
<proteinExistence type="inferred from homology"/>
<dbReference type="GO" id="GO:0043047">
    <property type="term" value="F:single-stranded telomeric DNA binding"/>
    <property type="evidence" value="ECO:0007669"/>
    <property type="project" value="TreeGrafter"/>
</dbReference>
<feature type="compositionally biased region" description="Basic and acidic residues" evidence="20">
    <location>
        <begin position="981"/>
        <end position="998"/>
    </location>
</feature>
<evidence type="ECO:0000313" key="23">
    <source>
        <dbReference type="Proteomes" id="UP000075809"/>
    </source>
</evidence>
<feature type="coiled-coil region" evidence="19">
    <location>
        <begin position="252"/>
        <end position="334"/>
    </location>
</feature>
<evidence type="ECO:0000256" key="1">
    <source>
        <dbReference type="ARBA" id="ARBA00001947"/>
    </source>
</evidence>
<keyword evidence="23" id="KW-1185">Reference proteome</keyword>
<protein>
    <submittedName>
        <fullName evidence="22">DNA repair protein RAD50</fullName>
    </submittedName>
</protein>
<evidence type="ECO:0000256" key="2">
    <source>
        <dbReference type="ARBA" id="ARBA00004123"/>
    </source>
</evidence>
<keyword evidence="14" id="KW-0234">DNA repair</keyword>
<dbReference type="InterPro" id="IPR004584">
    <property type="entry name" value="Rad50_eukaryotes"/>
</dbReference>
<evidence type="ECO:0000256" key="11">
    <source>
        <dbReference type="ARBA" id="ARBA00022840"/>
    </source>
</evidence>
<organism evidence="22 23">
    <name type="scientific">Mycetomoellerius zeteki</name>
    <dbReference type="NCBI Taxonomy" id="64791"/>
    <lineage>
        <taxon>Eukaryota</taxon>
        <taxon>Metazoa</taxon>
        <taxon>Ecdysozoa</taxon>
        <taxon>Arthropoda</taxon>
        <taxon>Hexapoda</taxon>
        <taxon>Insecta</taxon>
        <taxon>Pterygota</taxon>
        <taxon>Neoptera</taxon>
        <taxon>Endopterygota</taxon>
        <taxon>Hymenoptera</taxon>
        <taxon>Apocrita</taxon>
        <taxon>Aculeata</taxon>
        <taxon>Formicoidea</taxon>
        <taxon>Formicidae</taxon>
        <taxon>Myrmicinae</taxon>
        <taxon>Mycetomoellerius</taxon>
    </lineage>
</organism>